<accession>A0A1L4DGE4</accession>
<evidence type="ECO:0000313" key="1">
    <source>
        <dbReference type="EMBL" id="APJ09274.1"/>
    </source>
</evidence>
<reference evidence="1" key="1">
    <citation type="submission" date="2016-11" db="EMBL/GenBank/DDBJ databases">
        <title>Borrelia afzelii Genome sequencing and assembly.</title>
        <authorList>
            <person name="Bontemps-Gallo S."/>
        </authorList>
    </citation>
    <scope>NUCLEOTIDE SEQUENCE</scope>
    <source>
        <strain evidence="1">BO23</strain>
        <plasmid evidence="1">unnamed</plasmid>
    </source>
</reference>
<geneLocation type="plasmid" evidence="1">
    <name>unnamed</name>
</geneLocation>
<dbReference type="EMBL" id="CP018267">
    <property type="protein sequence ID" value="APJ09274.1"/>
    <property type="molecule type" value="Genomic_DNA"/>
</dbReference>
<name>A0A1L4DGE4_BORAF</name>
<protein>
    <submittedName>
        <fullName evidence="1">Partition protein</fullName>
    </submittedName>
</protein>
<gene>
    <name evidence="1" type="ORF">BLA32_05195</name>
</gene>
<dbReference type="RefSeq" id="WP_073999356.1">
    <property type="nucleotide sequence ID" value="NZ_CP018267.1"/>
</dbReference>
<dbReference type="InterPro" id="IPR004180">
    <property type="entry name" value="DUF226_BOR_spp"/>
</dbReference>
<dbReference type="AlphaFoldDB" id="A0A1L4DGE4"/>
<proteinExistence type="predicted"/>
<keyword evidence="1" id="KW-0614">Plasmid</keyword>
<organism evidence="1">
    <name type="scientific">Borreliella afzelii</name>
    <name type="common">Borrelia afzelii</name>
    <dbReference type="NCBI Taxonomy" id="29518"/>
    <lineage>
        <taxon>Bacteria</taxon>
        <taxon>Pseudomonadati</taxon>
        <taxon>Spirochaetota</taxon>
        <taxon>Spirochaetia</taxon>
        <taxon>Spirochaetales</taxon>
        <taxon>Borreliaceae</taxon>
        <taxon>Borreliella</taxon>
    </lineage>
</organism>
<sequence length="191" mass="23298">MNQALENLKFKKTEIELLTEKNNIFIKKEKINNKTLYHTRIFRDFFTFGLNQRKENKFFITLRSLFDKNKKNSFHLFGIEKSINDEFLGMFYGFKRLTRPIFFRYEDIITKTVKIIPMYKIHYIEFRFKKGSVFCYIKAIHALTKKEKFKKKYAQSLLERIINLEHKVYRFYNKNLSNGGIITKWITKNQK</sequence>
<dbReference type="Pfam" id="PF02890">
    <property type="entry name" value="DUF226"/>
    <property type="match status" value="1"/>
</dbReference>